<comment type="caution">
    <text evidence="2">The sequence shown here is derived from an EMBL/GenBank/DDBJ whole genome shotgun (WGS) entry which is preliminary data.</text>
</comment>
<proteinExistence type="predicted"/>
<gene>
    <name evidence="2" type="ORF">CTheo_453</name>
</gene>
<keyword evidence="3" id="KW-1185">Reference proteome</keyword>
<dbReference type="OrthoDB" id="3362246at2759"/>
<dbReference type="Proteomes" id="UP000383932">
    <property type="component" value="Unassembled WGS sequence"/>
</dbReference>
<dbReference type="AlphaFoldDB" id="A0A5N5QX43"/>
<accession>A0A5N5QX43</accession>
<reference evidence="2 3" key="1">
    <citation type="journal article" date="2019" name="Fungal Biol. Biotechnol.">
        <title>Draft genome sequence of fastidious pathogen Ceratobasidium theobromae, which causes vascular-streak dieback in Theobroma cacao.</title>
        <authorList>
            <person name="Ali S.S."/>
            <person name="Asman A."/>
            <person name="Shao J."/>
            <person name="Firmansyah A.P."/>
            <person name="Susilo A.W."/>
            <person name="Rosmana A."/>
            <person name="McMahon P."/>
            <person name="Junaid M."/>
            <person name="Guest D."/>
            <person name="Kheng T.Y."/>
            <person name="Meinhardt L.W."/>
            <person name="Bailey B.A."/>
        </authorList>
    </citation>
    <scope>NUCLEOTIDE SEQUENCE [LARGE SCALE GENOMIC DNA]</scope>
    <source>
        <strain evidence="2 3">CT2</strain>
    </source>
</reference>
<organism evidence="2 3">
    <name type="scientific">Ceratobasidium theobromae</name>
    <dbReference type="NCBI Taxonomy" id="1582974"/>
    <lineage>
        <taxon>Eukaryota</taxon>
        <taxon>Fungi</taxon>
        <taxon>Dikarya</taxon>
        <taxon>Basidiomycota</taxon>
        <taxon>Agaricomycotina</taxon>
        <taxon>Agaricomycetes</taxon>
        <taxon>Cantharellales</taxon>
        <taxon>Ceratobasidiaceae</taxon>
        <taxon>Ceratobasidium</taxon>
    </lineage>
</organism>
<evidence type="ECO:0000256" key="1">
    <source>
        <dbReference type="SAM" id="MobiDB-lite"/>
    </source>
</evidence>
<evidence type="ECO:0000313" key="3">
    <source>
        <dbReference type="Proteomes" id="UP000383932"/>
    </source>
</evidence>
<dbReference type="PANTHER" id="PTHR37487">
    <property type="entry name" value="CHROMOSOME 1, WHOLE GENOME SHOTGUN SEQUENCE"/>
    <property type="match status" value="1"/>
</dbReference>
<sequence length="417" mass="41599">MPSCLSPMPDAVKSRVNTTPLSTRTELVFGGQPKFRLAYDNYTFIMIVLRLFAAAVCLTLARAQVTVPSVVPDGNTVVVSMSSDPALGTVPVVIATLSAAPQTTARAETSTTPRVVGQPGPTDEDPGPTTYRYTTTLANGETVVITDTFTPSYGVTTIQTTAPAGTIIPYDQYTSIYGGGSGNQLNNAIRRLAAFGAGASAIVGGDPVEKRGNGHNMFSHTAVALYALVLAGAAAAQSTMTVATPASIVQCQPVQLSWSGGTAPYFPSIIPGQQAGAAALKEFPSQQGTSLTWTADLAAGTYITIQVRDSTGTVQYSSALSIQTSSDASCVNSSVSASASGGAAQTGAATSAAAGSSTTSAAAGSATAASGSSSASASRTTATTTAGSGSTPNSASMITKSAFGVAGLAGLIGAALF</sequence>
<dbReference type="PANTHER" id="PTHR37487:SF2">
    <property type="entry name" value="EXPRESSED PROTEIN"/>
    <property type="match status" value="1"/>
</dbReference>
<protein>
    <submittedName>
        <fullName evidence="2">Uncharacterized protein</fullName>
    </submittedName>
</protein>
<dbReference type="EMBL" id="SSOP01000003">
    <property type="protein sequence ID" value="KAB5596181.1"/>
    <property type="molecule type" value="Genomic_DNA"/>
</dbReference>
<name>A0A5N5QX43_9AGAM</name>
<feature type="compositionally biased region" description="Polar residues" evidence="1">
    <location>
        <begin position="103"/>
        <end position="113"/>
    </location>
</feature>
<feature type="region of interest" description="Disordered" evidence="1">
    <location>
        <begin position="103"/>
        <end position="129"/>
    </location>
</feature>
<evidence type="ECO:0000313" key="2">
    <source>
        <dbReference type="EMBL" id="KAB5596181.1"/>
    </source>
</evidence>
<feature type="region of interest" description="Disordered" evidence="1">
    <location>
        <begin position="368"/>
        <end position="393"/>
    </location>
</feature>